<reference evidence="1 2" key="1">
    <citation type="submission" date="2024-01" db="EMBL/GenBank/DDBJ databases">
        <authorList>
            <person name="Allen C."/>
            <person name="Tagirdzhanova G."/>
        </authorList>
    </citation>
    <scope>NUCLEOTIDE SEQUENCE [LARGE SCALE GENOMIC DNA]</scope>
</reference>
<evidence type="ECO:0000313" key="2">
    <source>
        <dbReference type="Proteomes" id="UP001642405"/>
    </source>
</evidence>
<dbReference type="EMBL" id="CAWUHB010000029">
    <property type="protein sequence ID" value="CAK7224152.1"/>
    <property type="molecule type" value="Genomic_DNA"/>
</dbReference>
<evidence type="ECO:0000313" key="1">
    <source>
        <dbReference type="EMBL" id="CAK7224152.1"/>
    </source>
</evidence>
<keyword evidence="2" id="KW-1185">Reference proteome</keyword>
<dbReference type="Proteomes" id="UP001642405">
    <property type="component" value="Unassembled WGS sequence"/>
</dbReference>
<gene>
    <name evidence="1" type="ORF">SCUCBS95973_005422</name>
</gene>
<protein>
    <submittedName>
        <fullName evidence="1">Uncharacterized protein</fullName>
    </submittedName>
</protein>
<organism evidence="1 2">
    <name type="scientific">Sporothrix curviconia</name>
    <dbReference type="NCBI Taxonomy" id="1260050"/>
    <lineage>
        <taxon>Eukaryota</taxon>
        <taxon>Fungi</taxon>
        <taxon>Dikarya</taxon>
        <taxon>Ascomycota</taxon>
        <taxon>Pezizomycotina</taxon>
        <taxon>Sordariomycetes</taxon>
        <taxon>Sordariomycetidae</taxon>
        <taxon>Ophiostomatales</taxon>
        <taxon>Ophiostomataceae</taxon>
        <taxon>Sporothrix</taxon>
    </lineage>
</organism>
<proteinExistence type="predicted"/>
<name>A0ABP0BWQ0_9PEZI</name>
<accession>A0ABP0BWQ0</accession>
<comment type="caution">
    <text evidence="1">The sequence shown here is derived from an EMBL/GenBank/DDBJ whole genome shotgun (WGS) entry which is preliminary data.</text>
</comment>
<sequence length="282" mass="29904">MAATVTASFHPMDITSFGAPLSKGHLLDAHTHSRRRPTAVYPAHVKALLGLIAQHDVGHLIGIYSIHRHERLPSDTVRLETHDLGIEGGSWTRAAAIDGIDLKGIHANLFKLTQNALVPLELAAGPSFVEVGTGPAANVSAAFLLAAAEYLAKNRLENVLGLEVKKLNEKDAQGCKFMDELEIQWGDKPGSECFAVLLAHEARAKGDRIIGPLTPTGWYATGGGAPADPDPVQPGTHYEKVVVGPKKETHKVIVNRSSSSVTVTPALVLGELVKMGLIALGA</sequence>